<accession>E0XX23</accession>
<dbReference type="InterPro" id="IPR010419">
    <property type="entry name" value="CO_DH_gsu"/>
</dbReference>
<dbReference type="PANTHER" id="PTHR38588:SF1">
    <property type="entry name" value="BLL0334 PROTEIN"/>
    <property type="match status" value="1"/>
</dbReference>
<organism evidence="1">
    <name type="scientific">uncultured Rhodobacterales bacterium HF0010_10C01</name>
    <dbReference type="NCBI Taxonomy" id="710783"/>
    <lineage>
        <taxon>Bacteria</taxon>
        <taxon>Pseudomonadati</taxon>
        <taxon>Pseudomonadota</taxon>
        <taxon>Alphaproteobacteria</taxon>
        <taxon>Rhodobacterales</taxon>
        <taxon>environmental samples</taxon>
    </lineage>
</organism>
<evidence type="ECO:0000313" key="1">
    <source>
        <dbReference type="EMBL" id="ADI18964.1"/>
    </source>
</evidence>
<reference evidence="1" key="1">
    <citation type="journal article" date="2011" name="Environ. Microbiol.">
        <title>Time-series analyses of Monterey Bay coastal microbial picoplankton using a 'genome proxy' microarray.</title>
        <authorList>
            <person name="Rich V.I."/>
            <person name="Pham V.D."/>
            <person name="Eppley J."/>
            <person name="Shi Y."/>
            <person name="DeLong E.F."/>
        </authorList>
    </citation>
    <scope>NUCLEOTIDE SEQUENCE</scope>
</reference>
<dbReference type="CDD" id="cd05018">
    <property type="entry name" value="CoxG"/>
    <property type="match status" value="1"/>
</dbReference>
<sequence length="152" mass="16700">MEIKDSYELPLSKERVWAALNDEQFLKKAIPWCEKLERRSETELAAEVKLKVGPMSTRFKGNITLSDIDPPNGYTITGSGKGGIAGAASGSAKVKLLEDKDRLSTTLSYEVSAQVKGKIAQLGSRLIQSTAKKLSKNFFGSFVKQLEDMNKT</sequence>
<dbReference type="PANTHER" id="PTHR38588">
    <property type="entry name" value="BLL0334 PROTEIN"/>
    <property type="match status" value="1"/>
</dbReference>
<dbReference type="Gene3D" id="3.30.530.20">
    <property type="match status" value="1"/>
</dbReference>
<dbReference type="AlphaFoldDB" id="E0XX23"/>
<name>E0XX23_9RHOB</name>
<proteinExistence type="predicted"/>
<dbReference type="Pfam" id="PF06240">
    <property type="entry name" value="COXG"/>
    <property type="match status" value="1"/>
</dbReference>
<protein>
    <submittedName>
        <fullName evidence="1">Uncharacterized conserved protein</fullName>
    </submittedName>
</protein>
<dbReference type="EMBL" id="GU474905">
    <property type="protein sequence ID" value="ADI18964.1"/>
    <property type="molecule type" value="Genomic_DNA"/>
</dbReference>
<dbReference type="InterPro" id="IPR023393">
    <property type="entry name" value="START-like_dom_sf"/>
</dbReference>
<dbReference type="SUPFAM" id="SSF55961">
    <property type="entry name" value="Bet v1-like"/>
    <property type="match status" value="1"/>
</dbReference>